<dbReference type="Pfam" id="PF13558">
    <property type="entry name" value="SbcC_Walker_B"/>
    <property type="match status" value="1"/>
</dbReference>
<dbReference type="OrthoDB" id="174137at2"/>
<dbReference type="PANTHER" id="PTHR32182">
    <property type="entry name" value="DNA REPLICATION AND REPAIR PROTEIN RECF"/>
    <property type="match status" value="1"/>
</dbReference>
<dbReference type="Gene3D" id="3.40.1140.10">
    <property type="match status" value="1"/>
</dbReference>
<feature type="coiled-coil region" evidence="1">
    <location>
        <begin position="421"/>
        <end position="455"/>
    </location>
</feature>
<proteinExistence type="predicted"/>
<dbReference type="EMBL" id="BDGJ01000117">
    <property type="protein sequence ID" value="GAW93203.1"/>
    <property type="molecule type" value="Genomic_DNA"/>
</dbReference>
<dbReference type="PANTHER" id="PTHR32182:SF0">
    <property type="entry name" value="DNA REPLICATION AND REPAIR PROTEIN RECF"/>
    <property type="match status" value="1"/>
</dbReference>
<dbReference type="InterPro" id="IPR027417">
    <property type="entry name" value="P-loop_NTPase"/>
</dbReference>
<keyword evidence="3" id="KW-1185">Reference proteome</keyword>
<dbReference type="RefSeq" id="WP_088554396.1">
    <property type="nucleotide sequence ID" value="NZ_BDGJ01000117.1"/>
</dbReference>
<feature type="coiled-coil region" evidence="1">
    <location>
        <begin position="699"/>
        <end position="754"/>
    </location>
</feature>
<name>A0A1Z5HUI9_9FIRM</name>
<dbReference type="Pfam" id="PF13555">
    <property type="entry name" value="AAA_29"/>
    <property type="match status" value="1"/>
</dbReference>
<protein>
    <submittedName>
        <fullName evidence="2">Uncharacterized protein</fullName>
    </submittedName>
</protein>
<comment type="caution">
    <text evidence="2">The sequence shown here is derived from an EMBL/GenBank/DDBJ whole genome shotgun (WGS) entry which is preliminary data.</text>
</comment>
<feature type="coiled-coil region" evidence="1">
    <location>
        <begin position="223"/>
        <end position="250"/>
    </location>
</feature>
<gene>
    <name evidence="2" type="ORF">KKC1_23430</name>
</gene>
<evidence type="ECO:0000313" key="2">
    <source>
        <dbReference type="EMBL" id="GAW93203.1"/>
    </source>
</evidence>
<evidence type="ECO:0000256" key="1">
    <source>
        <dbReference type="SAM" id="Coils"/>
    </source>
</evidence>
<feature type="coiled-coil region" evidence="1">
    <location>
        <begin position="845"/>
        <end position="902"/>
    </location>
</feature>
<feature type="coiled-coil region" evidence="1">
    <location>
        <begin position="283"/>
        <end position="361"/>
    </location>
</feature>
<keyword evidence="1" id="KW-0175">Coiled coil</keyword>
<dbReference type="SUPFAM" id="SSF52540">
    <property type="entry name" value="P-loop containing nucleoside triphosphate hydrolases"/>
    <property type="match status" value="2"/>
</dbReference>
<evidence type="ECO:0000313" key="3">
    <source>
        <dbReference type="Proteomes" id="UP000197032"/>
    </source>
</evidence>
<dbReference type="AlphaFoldDB" id="A0A1Z5HUI9"/>
<dbReference type="GO" id="GO:0000731">
    <property type="term" value="P:DNA synthesis involved in DNA repair"/>
    <property type="evidence" value="ECO:0007669"/>
    <property type="project" value="TreeGrafter"/>
</dbReference>
<accession>A0A1Z5HUI9</accession>
<dbReference type="GO" id="GO:0006302">
    <property type="term" value="P:double-strand break repair"/>
    <property type="evidence" value="ECO:0007669"/>
    <property type="project" value="TreeGrafter"/>
</dbReference>
<dbReference type="Proteomes" id="UP000197032">
    <property type="component" value="Unassembled WGS sequence"/>
</dbReference>
<organism evidence="2 3">
    <name type="scientific">Calderihabitans maritimus</name>
    <dbReference type="NCBI Taxonomy" id="1246530"/>
    <lineage>
        <taxon>Bacteria</taxon>
        <taxon>Bacillati</taxon>
        <taxon>Bacillota</taxon>
        <taxon>Clostridia</taxon>
        <taxon>Neomoorellales</taxon>
        <taxon>Calderihabitantaceae</taxon>
        <taxon>Calderihabitans</taxon>
    </lineage>
</organism>
<dbReference type="Gene3D" id="3.40.50.300">
    <property type="entry name" value="P-loop containing nucleotide triphosphate hydrolases"/>
    <property type="match status" value="1"/>
</dbReference>
<reference evidence="3" key="1">
    <citation type="journal article" date="2017" name="Appl. Environ. Microbiol.">
        <title>Genomic Analysis of Calderihabitans maritimus KKC1, a Thermophilic, Hydrogenogenic, Carboxydotrophic Bacterium Isolated from Marine Sediment.</title>
        <authorList>
            <person name="Omae K."/>
            <person name="Yoneda Y."/>
            <person name="Fukuyama Y."/>
            <person name="Yoshida T."/>
            <person name="Sako Y."/>
        </authorList>
    </citation>
    <scope>NUCLEOTIDE SEQUENCE [LARGE SCALE GENOMIC DNA]</scope>
    <source>
        <strain evidence="3">KKC1</strain>
    </source>
</reference>
<sequence>MRSLTKIKLINWHYFTNETIPLEGSALITGDNGAGKSTLIDALQVVIIANLKKIKFNSSAFDEKTTRDLKSYLRGKTGAEGNTYLRGERDFSSYVVLEITHTPTQKPYLIGVVFDYFSSSGEEEHVFFRVDEHPLEDSLFFQDGVPRNRQQFFHHLKVKKLKFRQYRNDIEGYLSDLRQLFGGVKESFFSLFGKGISFSPITNLRSFVYEYILEERRIDVDTMRDYFEKFRQVENLILETEQEIKALELISQEYGEIENLRRQEQISQYMEYRARWEQKKLELVQAQERQQQIRERLVDLRREMELLENRRRQLVSEKEEIETKIADHQVARRERELSERKQRLQQQIQQLEKIRTNLFHQVRVEIAERERLLEVLRRVDAPFELTEALLGGREDWQRFLDDGTSFPVDLEEQSRNWNECMTWLTRQEARWEEEKKRWEEKEAELKQTIEELQKNQVLSSASPAMKLKKLLQEHMIPNDGRESIPVYVFCEAIDIRDRRWQNAIEGYLHTQKFDLLVPPGYFDQALDIYERYKFTHGIENVGLVNTEKLLLEAKPARKGSLAEEIVADEDYVLAYANWLLGAVMKCETEKELKRHRRAITPTCMLYQNHTARQIPKSRYEVPYIGREAVKVQLARKQKEWEECRRKLSLLKERLEAVASVSNLESSKADRYQRWLEEFTACRELDELGRELYEVNQELLSLDRSELDRLEEEKKEKEAAIEECRVKRSGLDKEEGQLETELDFLAQKLKRLSLEEKECRGRYLSFAESLSDDLLGTCRQKWERESRKKVPSELERNYGSHIQRLRTRINNGMLRLVELRKDFNNRFNFAGDPRAEDNRAYEERHRLLVESHLQEYREEARKAREKAEQAFKEHFVARLRESIELAREEIKELNRALKDLKFGKDSYSFRLSPRPGMREYYDMIMDPNLHMGETLFSQAFRDRHGDTLDRLFREITVKDEDFQERMQQLTDYRSYLDFEIVITDEQGNKSYFSRVSRDKSGGETQVPFYVAILASFYQAYHLYRKKDTLRLVVFDEAFNRMDADNVEECVRFIRKLGFQALIVAPTGKIQLIVPHVNTNIIVMREGYHSFVERVTRKDIENWAQKQ</sequence>